<proteinExistence type="predicted"/>
<dbReference type="Proteomes" id="UP000255177">
    <property type="component" value="Unassembled WGS sequence"/>
</dbReference>
<feature type="signal peptide" evidence="1">
    <location>
        <begin position="1"/>
        <end position="32"/>
    </location>
</feature>
<evidence type="ECO:0000313" key="3">
    <source>
        <dbReference type="Proteomes" id="UP000255177"/>
    </source>
</evidence>
<dbReference type="EMBL" id="UIDD01000009">
    <property type="protein sequence ID" value="SUQ64058.1"/>
    <property type="molecule type" value="Genomic_DNA"/>
</dbReference>
<accession>A0A380T3F0</accession>
<feature type="chain" id="PRO_5016822352" description="DUF1302 domain-containing protein" evidence="1">
    <location>
        <begin position="33"/>
        <end position="525"/>
    </location>
</feature>
<name>A0A380T3F0_9PSED</name>
<keyword evidence="3" id="KW-1185">Reference proteome</keyword>
<dbReference type="Pfam" id="PF06980">
    <property type="entry name" value="DUF1302"/>
    <property type="match status" value="1"/>
</dbReference>
<dbReference type="AlphaFoldDB" id="A0A380T3F0"/>
<dbReference type="InterPro" id="IPR010727">
    <property type="entry name" value="DUF1302"/>
</dbReference>
<keyword evidence="1" id="KW-0732">Signal</keyword>
<gene>
    <name evidence="2" type="ORF">CCOS864_03512</name>
</gene>
<evidence type="ECO:0008006" key="4">
    <source>
        <dbReference type="Google" id="ProtNLM"/>
    </source>
</evidence>
<protein>
    <recommendedName>
        <fullName evidence="4">DUF1302 domain-containing protein</fullName>
    </recommendedName>
</protein>
<reference evidence="3" key="1">
    <citation type="submission" date="2018-07" db="EMBL/GenBank/DDBJ databases">
        <authorList>
            <person name="Blom J."/>
        </authorList>
    </citation>
    <scope>NUCLEOTIDE SEQUENCE [LARGE SCALE GENOMIC DNA]</scope>
    <source>
        <strain evidence="3">CCOS 864</strain>
    </source>
</reference>
<organism evidence="2 3">
    <name type="scientific">Pseudomonas wadenswilerensis</name>
    <dbReference type="NCBI Taxonomy" id="1785161"/>
    <lineage>
        <taxon>Bacteria</taxon>
        <taxon>Pseudomonadati</taxon>
        <taxon>Pseudomonadota</taxon>
        <taxon>Gammaproteobacteria</taxon>
        <taxon>Pseudomonadales</taxon>
        <taxon>Pseudomonadaceae</taxon>
        <taxon>Pseudomonas</taxon>
    </lineage>
</organism>
<dbReference type="RefSeq" id="WP_115087677.1">
    <property type="nucleotide sequence ID" value="NZ_CBCSFG010000020.1"/>
</dbReference>
<sequence length="525" mass="57262">MIKTTIAPPSLNTCVRLGMLMLAGGLGSPASALTFQANDDLSIDWDTTLTYSLAWRTEGRDHKLVANADGNDGDNAFDRGSLITNRVGFLTEANLKWQNDFGLFMRAAGFYDNVYDQGNDNGTGASNCLASGNCRRADRFSQDTIDQHRDDLRLLDAYAYGSWDVGGHNLNLRVGDQVVSWGESLFYPGISAAQSPVDATKATTPGVEVKEVLLPVGQVFGQFSLTDALELQAYYQYKWEKTDLFGVGSYFSSTDLIDRGGFSDASGFVTRLKDDEPSDSGQYGVALRYTAESLNNTEFGLYYSRYHDKNPSLDFQTDLGHYRVRYFDNIDQYGASFGTVLGDTSIAGEVSYRDGAPVMVDNGFSSPVRAQTLQAQVSMIHVVGPTAFADNTTLVGELVYNTVLDNDASTPVTLAPGLTLPGTDSLVLDRDAWGYTVQATFDYNDVFSGWDMSVPVTYSSAAQHDSAMTGSINAGQGDERASIGTTWRYLGNFTVEALYNAYLGNANNSPLADRDNVALNFKYRF</sequence>
<evidence type="ECO:0000313" key="2">
    <source>
        <dbReference type="EMBL" id="SUQ64058.1"/>
    </source>
</evidence>
<evidence type="ECO:0000256" key="1">
    <source>
        <dbReference type="SAM" id="SignalP"/>
    </source>
</evidence>